<dbReference type="Pfam" id="PF00005">
    <property type="entry name" value="ABC_tran"/>
    <property type="match status" value="1"/>
</dbReference>
<dbReference type="GO" id="GO:0016887">
    <property type="term" value="F:ATP hydrolysis activity"/>
    <property type="evidence" value="ECO:0007669"/>
    <property type="project" value="InterPro"/>
</dbReference>
<dbReference type="GO" id="GO:0045454">
    <property type="term" value="P:cell redox homeostasis"/>
    <property type="evidence" value="ECO:0007669"/>
    <property type="project" value="InterPro"/>
</dbReference>
<dbReference type="InterPro" id="IPR039421">
    <property type="entry name" value="Type_1_exporter"/>
</dbReference>
<dbReference type="InterPro" id="IPR011527">
    <property type="entry name" value="ABC1_TM_dom"/>
</dbReference>
<dbReference type="InterPro" id="IPR017871">
    <property type="entry name" value="ABC_transporter-like_CS"/>
</dbReference>
<protein>
    <submittedName>
        <fullName evidence="10">Thiol reductant ABC exporter subunit CydC</fullName>
    </submittedName>
</protein>
<feature type="transmembrane region" description="Helical" evidence="7">
    <location>
        <begin position="53"/>
        <end position="72"/>
    </location>
</feature>
<dbReference type="GO" id="GO:0005886">
    <property type="term" value="C:plasma membrane"/>
    <property type="evidence" value="ECO:0007669"/>
    <property type="project" value="UniProtKB-SubCell"/>
</dbReference>
<evidence type="ECO:0000256" key="5">
    <source>
        <dbReference type="ARBA" id="ARBA00022989"/>
    </source>
</evidence>
<feature type="domain" description="ABC transporter" evidence="8">
    <location>
        <begin position="349"/>
        <end position="567"/>
    </location>
</feature>
<keyword evidence="4" id="KW-0067">ATP-binding</keyword>
<proteinExistence type="predicted"/>
<evidence type="ECO:0000256" key="4">
    <source>
        <dbReference type="ARBA" id="ARBA00022840"/>
    </source>
</evidence>
<dbReference type="InterPro" id="IPR003439">
    <property type="entry name" value="ABC_transporter-like_ATP-bd"/>
</dbReference>
<feature type="transmembrane region" description="Helical" evidence="7">
    <location>
        <begin position="256"/>
        <end position="278"/>
    </location>
</feature>
<evidence type="ECO:0000313" key="10">
    <source>
        <dbReference type="EMBL" id="XCJ77869.1"/>
    </source>
</evidence>
<dbReference type="Gene3D" id="3.40.50.300">
    <property type="entry name" value="P-loop containing nucleotide triphosphate hydrolases"/>
    <property type="match status" value="1"/>
</dbReference>
<evidence type="ECO:0000256" key="2">
    <source>
        <dbReference type="ARBA" id="ARBA00022692"/>
    </source>
</evidence>
<dbReference type="InterPro" id="IPR003593">
    <property type="entry name" value="AAA+_ATPase"/>
</dbReference>
<name>A0AB74U8Q6_9GAMM</name>
<evidence type="ECO:0000256" key="6">
    <source>
        <dbReference type="ARBA" id="ARBA00023136"/>
    </source>
</evidence>
<reference evidence="10" key="1">
    <citation type="submission" date="2024-06" db="EMBL/GenBank/DDBJ databases">
        <title>Complete genome of Salinicola endophyticus HNIBRBA4755.</title>
        <authorList>
            <person name="Shin S.Y."/>
            <person name="Kang H."/>
            <person name="Song J."/>
        </authorList>
    </citation>
    <scope>NUCLEOTIDE SEQUENCE</scope>
    <source>
        <strain evidence="10">HNIBRBA4755</strain>
    </source>
</reference>
<feature type="domain" description="ABC transmembrane type-1" evidence="9">
    <location>
        <begin position="30"/>
        <end position="317"/>
    </location>
</feature>
<dbReference type="AlphaFoldDB" id="A0AB74U8Q6"/>
<dbReference type="GO" id="GO:0005524">
    <property type="term" value="F:ATP binding"/>
    <property type="evidence" value="ECO:0007669"/>
    <property type="project" value="UniProtKB-KW"/>
</dbReference>
<keyword evidence="3" id="KW-0547">Nucleotide-binding</keyword>
<feature type="transmembrane region" description="Helical" evidence="7">
    <location>
        <begin position="29"/>
        <end position="47"/>
    </location>
</feature>
<dbReference type="PANTHER" id="PTHR24221">
    <property type="entry name" value="ATP-BINDING CASSETTE SUB-FAMILY B"/>
    <property type="match status" value="1"/>
</dbReference>
<dbReference type="Pfam" id="PF00664">
    <property type="entry name" value="ABC_membrane"/>
    <property type="match status" value="1"/>
</dbReference>
<keyword evidence="6 7" id="KW-0472">Membrane</keyword>
<keyword evidence="5 7" id="KW-1133">Transmembrane helix</keyword>
<dbReference type="RefSeq" id="WP_353978907.1">
    <property type="nucleotide sequence ID" value="NZ_CP159578.1"/>
</dbReference>
<organism evidence="10">
    <name type="scientific">Salinicola endophyticus</name>
    <dbReference type="NCBI Taxonomy" id="1949083"/>
    <lineage>
        <taxon>Bacteria</taxon>
        <taxon>Pseudomonadati</taxon>
        <taxon>Pseudomonadota</taxon>
        <taxon>Gammaproteobacteria</taxon>
        <taxon>Oceanospirillales</taxon>
        <taxon>Halomonadaceae</taxon>
        <taxon>Salinicola</taxon>
    </lineage>
</organism>
<dbReference type="InterPro" id="IPR027417">
    <property type="entry name" value="P-loop_NTPase"/>
</dbReference>
<evidence type="ECO:0000256" key="3">
    <source>
        <dbReference type="ARBA" id="ARBA00022741"/>
    </source>
</evidence>
<dbReference type="NCBIfam" id="TIGR02868">
    <property type="entry name" value="CydC"/>
    <property type="match status" value="1"/>
</dbReference>
<feature type="transmembrane region" description="Helical" evidence="7">
    <location>
        <begin position="175"/>
        <end position="197"/>
    </location>
</feature>
<evidence type="ECO:0000259" key="9">
    <source>
        <dbReference type="PROSITE" id="PS50929"/>
    </source>
</evidence>
<dbReference type="GO" id="GO:0034775">
    <property type="term" value="P:glutathione transmembrane transport"/>
    <property type="evidence" value="ECO:0007669"/>
    <property type="project" value="InterPro"/>
</dbReference>
<dbReference type="GO" id="GO:0034040">
    <property type="term" value="F:ATPase-coupled lipid transmembrane transporter activity"/>
    <property type="evidence" value="ECO:0007669"/>
    <property type="project" value="TreeGrafter"/>
</dbReference>
<comment type="subcellular location">
    <subcellularLocation>
        <location evidence="1">Cell membrane</location>
        <topology evidence="1">Multi-pass membrane protein</topology>
    </subcellularLocation>
</comment>
<evidence type="ECO:0000259" key="8">
    <source>
        <dbReference type="PROSITE" id="PS50893"/>
    </source>
</evidence>
<evidence type="ECO:0000256" key="7">
    <source>
        <dbReference type="SAM" id="Phobius"/>
    </source>
</evidence>
<dbReference type="PROSITE" id="PS50893">
    <property type="entry name" value="ABC_TRANSPORTER_2"/>
    <property type="match status" value="1"/>
</dbReference>
<accession>A0AB74U8Q6</accession>
<sequence>MSTLATGLTHLYRSLRPWLGVLGARRGRLWLGAALMLATLVSALGLLSLSGWFITATAVAALSLTVFFDVFAPGSGVRAFAVARTASRYLERLYNHDTVLRLLADLRGGVFARLVRLDARTLSRARAAQWLNRLTADIDTLDNLYLRLLAPPLVALAAILGFALFAMLFLPVAGWLLLGLLVPLWLVLTVGCAVWGWRASHRRVDRQEALRVRAVEQVEGLAELTAYGALETHLGHWRAEEQGLLDDQRQLGKRTAAANALTTLVIQLAAVGVLALGLGALSSAALSGAQMVMLTLGTLAVAEGLGGLPMAFTQLGATQRAAERLNAQTALTPEQEGASLQGGGAAPSLVYRDIGLRQGGRWVLRGVDLVLAPGQQVGVIGASGSGKSTLAQLAVRAFDPDIGELRFDDHGVAGLSPDSLRARIGYLTQRSELFHDTLAANLRMGDPTASDAQLWTVLEKVALREWAEALPQGLETWVGEQGRQLSGGQARRVALARVMLRNSPLVILDEPLSGLDAATAEVVRTALSHWLAGRTALLLAHEPAALPPCDSCWRLVPGAQGAALQPMS</sequence>
<dbReference type="PANTHER" id="PTHR24221:SF654">
    <property type="entry name" value="ATP-BINDING CASSETTE SUB-FAMILY B MEMBER 6"/>
    <property type="match status" value="1"/>
</dbReference>
<dbReference type="GO" id="GO:0140359">
    <property type="term" value="F:ABC-type transporter activity"/>
    <property type="evidence" value="ECO:0007669"/>
    <property type="project" value="InterPro"/>
</dbReference>
<dbReference type="SUPFAM" id="SSF90123">
    <property type="entry name" value="ABC transporter transmembrane region"/>
    <property type="match status" value="1"/>
</dbReference>
<dbReference type="SMART" id="SM00382">
    <property type="entry name" value="AAA"/>
    <property type="match status" value="1"/>
</dbReference>
<dbReference type="InterPro" id="IPR014223">
    <property type="entry name" value="ABC_CydC/D"/>
</dbReference>
<dbReference type="PROSITE" id="PS50929">
    <property type="entry name" value="ABC_TM1F"/>
    <property type="match status" value="1"/>
</dbReference>
<evidence type="ECO:0000256" key="1">
    <source>
        <dbReference type="ARBA" id="ARBA00004651"/>
    </source>
</evidence>
<dbReference type="PROSITE" id="PS00211">
    <property type="entry name" value="ABC_TRANSPORTER_1"/>
    <property type="match status" value="1"/>
</dbReference>
<dbReference type="EMBL" id="CP159578">
    <property type="protein sequence ID" value="XCJ77869.1"/>
    <property type="molecule type" value="Genomic_DNA"/>
</dbReference>
<feature type="transmembrane region" description="Helical" evidence="7">
    <location>
        <begin position="148"/>
        <end position="169"/>
    </location>
</feature>
<dbReference type="Gene3D" id="1.20.1560.10">
    <property type="entry name" value="ABC transporter type 1, transmembrane domain"/>
    <property type="match status" value="1"/>
</dbReference>
<keyword evidence="2 7" id="KW-0812">Transmembrane</keyword>
<dbReference type="SUPFAM" id="SSF52540">
    <property type="entry name" value="P-loop containing nucleoside triphosphate hydrolases"/>
    <property type="match status" value="1"/>
</dbReference>
<dbReference type="InterPro" id="IPR036640">
    <property type="entry name" value="ABC1_TM_sf"/>
</dbReference>
<gene>
    <name evidence="10" type="primary">cydC</name>
    <name evidence="10" type="ORF">ABV408_10410</name>
</gene>